<dbReference type="CDD" id="cd04791">
    <property type="entry name" value="LanC_SerThrkinase"/>
    <property type="match status" value="1"/>
</dbReference>
<dbReference type="Pfam" id="PF05147">
    <property type="entry name" value="LANC_like"/>
    <property type="match status" value="1"/>
</dbReference>
<feature type="domain" description="Protein kinase" evidence="7">
    <location>
        <begin position="215"/>
        <end position="488"/>
    </location>
</feature>
<dbReference type="InterPro" id="IPR011009">
    <property type="entry name" value="Kinase-like_dom_sf"/>
</dbReference>
<keyword evidence="4" id="KW-0547">Nucleotide-binding</keyword>
<evidence type="ECO:0000256" key="1">
    <source>
        <dbReference type="ARBA" id="ARBA00012513"/>
    </source>
</evidence>
<keyword evidence="3" id="KW-0808">Transferase</keyword>
<dbReference type="Gene3D" id="3.30.200.20">
    <property type="entry name" value="Phosphorylase Kinase, domain 1"/>
    <property type="match status" value="1"/>
</dbReference>
<evidence type="ECO:0000256" key="6">
    <source>
        <dbReference type="ARBA" id="ARBA00022840"/>
    </source>
</evidence>
<evidence type="ECO:0000259" key="7">
    <source>
        <dbReference type="PROSITE" id="PS50011"/>
    </source>
</evidence>
<dbReference type="PROSITE" id="PS50011">
    <property type="entry name" value="PROTEIN_KINASE_DOM"/>
    <property type="match status" value="1"/>
</dbReference>
<organism evidence="8 9">
    <name type="scientific">Streptomyces griseus subsp. griseus (strain JCM 4626 / CBS 651.72 / NBRC 13350 / KCC S-0626 / ISP 5235)</name>
    <dbReference type="NCBI Taxonomy" id="455632"/>
    <lineage>
        <taxon>Bacteria</taxon>
        <taxon>Bacillati</taxon>
        <taxon>Actinomycetota</taxon>
        <taxon>Actinomycetes</taxon>
        <taxon>Kitasatosporales</taxon>
        <taxon>Streptomycetaceae</taxon>
        <taxon>Streptomyces</taxon>
    </lineage>
</organism>
<dbReference type="SUPFAM" id="SSF56112">
    <property type="entry name" value="Protein kinase-like (PK-like)"/>
    <property type="match status" value="1"/>
</dbReference>
<reference evidence="9" key="1">
    <citation type="journal article" date="2008" name="J. Bacteriol.">
        <title>Genome sequence of the streptomycin-producing microorganism Streptomyces griseus IFO 13350.</title>
        <authorList>
            <person name="Ohnishi Y."/>
            <person name="Ishikawa J."/>
            <person name="Hara H."/>
            <person name="Suzuki H."/>
            <person name="Ikenoya M."/>
            <person name="Ikeda H."/>
            <person name="Yamashita A."/>
            <person name="Hattori M."/>
            <person name="Horinouchi S."/>
        </authorList>
    </citation>
    <scope>NUCLEOTIDE SEQUENCE [LARGE SCALE GENOMIC DNA]</scope>
    <source>
        <strain evidence="9">JCM 4626 / NBRC 13350</strain>
    </source>
</reference>
<keyword evidence="6" id="KW-0067">ATP-binding</keyword>
<proteinExistence type="predicted"/>
<keyword evidence="5 8" id="KW-0418">Kinase</keyword>
<dbReference type="Proteomes" id="UP000001685">
    <property type="component" value="Chromosome"/>
</dbReference>
<dbReference type="Gene3D" id="1.50.10.10">
    <property type="match status" value="1"/>
</dbReference>
<evidence type="ECO:0000313" key="8">
    <source>
        <dbReference type="EMBL" id="BAG16981.1"/>
    </source>
</evidence>
<dbReference type="SMART" id="SM01260">
    <property type="entry name" value="LANC_like"/>
    <property type="match status" value="1"/>
</dbReference>
<dbReference type="InterPro" id="IPR058053">
    <property type="entry name" value="RamC_C"/>
</dbReference>
<dbReference type="InterPro" id="IPR012341">
    <property type="entry name" value="6hp_glycosidase-like_sf"/>
</dbReference>
<dbReference type="Pfam" id="PF00069">
    <property type="entry name" value="Pkinase"/>
    <property type="match status" value="1"/>
</dbReference>
<dbReference type="InterPro" id="IPR007822">
    <property type="entry name" value="LANC-like"/>
</dbReference>
<dbReference type="PANTHER" id="PTHR43289">
    <property type="entry name" value="MITOGEN-ACTIVATED PROTEIN KINASE KINASE KINASE 20-RELATED"/>
    <property type="match status" value="1"/>
</dbReference>
<dbReference type="InterPro" id="IPR057929">
    <property type="entry name" value="RamC_N"/>
</dbReference>
<dbReference type="SMART" id="SM00220">
    <property type="entry name" value="S_TKc"/>
    <property type="match status" value="1"/>
</dbReference>
<gene>
    <name evidence="8" type="ordered locus">SGR_152</name>
</gene>
<dbReference type="GO" id="GO:0005975">
    <property type="term" value="P:carbohydrate metabolic process"/>
    <property type="evidence" value="ECO:0007669"/>
    <property type="project" value="InterPro"/>
</dbReference>
<evidence type="ECO:0000256" key="2">
    <source>
        <dbReference type="ARBA" id="ARBA00022527"/>
    </source>
</evidence>
<evidence type="ECO:0000313" key="9">
    <source>
        <dbReference type="Proteomes" id="UP000001685"/>
    </source>
</evidence>
<dbReference type="GO" id="GO:0004674">
    <property type="term" value="F:protein serine/threonine kinase activity"/>
    <property type="evidence" value="ECO:0007669"/>
    <property type="project" value="UniProtKB-KW"/>
</dbReference>
<evidence type="ECO:0000256" key="3">
    <source>
        <dbReference type="ARBA" id="ARBA00022679"/>
    </source>
</evidence>
<dbReference type="GO" id="GO:0031179">
    <property type="term" value="P:peptide modification"/>
    <property type="evidence" value="ECO:0007669"/>
    <property type="project" value="InterPro"/>
</dbReference>
<dbReference type="PANTHER" id="PTHR43289:SF6">
    <property type="entry name" value="SERINE_THREONINE-PROTEIN KINASE NEKL-3"/>
    <property type="match status" value="1"/>
</dbReference>
<dbReference type="Pfam" id="PF25816">
    <property type="entry name" value="RamC_N"/>
    <property type="match status" value="1"/>
</dbReference>
<evidence type="ECO:0000256" key="4">
    <source>
        <dbReference type="ARBA" id="ARBA00022741"/>
    </source>
</evidence>
<dbReference type="GO" id="GO:0005524">
    <property type="term" value="F:ATP binding"/>
    <property type="evidence" value="ECO:0007669"/>
    <property type="project" value="UniProtKB-KW"/>
</dbReference>
<evidence type="ECO:0000256" key="5">
    <source>
        <dbReference type="ARBA" id="ARBA00022777"/>
    </source>
</evidence>
<dbReference type="NCBIfam" id="NF038150">
    <property type="entry name" value="lanthi_synth_IV"/>
    <property type="match status" value="1"/>
</dbReference>
<dbReference type="InterPro" id="IPR000719">
    <property type="entry name" value="Prot_kinase_dom"/>
</dbReference>
<dbReference type="KEGG" id="sgr:SGR_152"/>
<dbReference type="PRINTS" id="PR01950">
    <property type="entry name" value="LANCSUPER"/>
</dbReference>
<keyword evidence="2 8" id="KW-0723">Serine/threonine-protein kinase</keyword>
<dbReference type="EMBL" id="AP009493">
    <property type="protein sequence ID" value="BAG16981.1"/>
    <property type="molecule type" value="Genomic_DNA"/>
</dbReference>
<dbReference type="EC" id="2.7.11.1" evidence="1"/>
<dbReference type="eggNOG" id="COG0515">
    <property type="taxonomic scope" value="Bacteria"/>
</dbReference>
<protein>
    <recommendedName>
        <fullName evidence="1">non-specific serine/threonine protein kinase</fullName>
        <ecNumber evidence="1">2.7.11.1</ecNumber>
    </recommendedName>
</protein>
<name>B1VNF8_STRGG</name>
<sequence length="888" mass="93840">MRTVPSPGAVEPGGNQGIGQRIELLLAGCERRLVRDGQWLCLFAPRPLGSEIPDHGWKLHISARPNDLSPLVDLVVPVLLRYLCDAKFARDAGVLGAMNSGDRDPALVGKAITVYPRAEDVRALGGELADLLSGRPGPRVLSDRRIRPDAPVYYRYGPFRATGADDAALTMTGPDGVRFPGRAGTRYRQPPWAADPFRSAAPAPDRPARLIGGRYRLTAGITRSAHGDVYRAVDRATREHLIVKQARAHAGEDAHGVDARGRLRHEHAVLAALTGVDGVPQIREHLRHGDDEFLVTTDCGPRDLRRDVLAHGPFQPGAALSPAGSEPADAMATGRGIAELARRLLAVLDSVHTRGVVVGDLKPSNVVLGDDGAAHLVDFGISALHGDRPTGATPGYSMPAYRAGRPTGPADDLYALGATLYFALTGMDPVVVDSDDDVNRDRTLLCLAAVLPGAEHRPVRELVAGLTHPDPAQRAAHGQRWRTQAPALAPERVIPLPRITPGILDDLIAHTVASCVSAAAQLPTGAARDGQPGFGLTLYDGAAGVGLELLHHTEQPGVPRAVADLAHRTALHPQLGALSDALHIGRTGVDLFLDSATVLNDAPAPLPPHRGLSHDRTGDQISGAAGVGTGLLALARRARTAGREEEARARLAAAEECAHGLLAARAGRERAEPRSSAADSEAAFTLGFAHGRAGVIHFLHAYHRFTGDPAAGAAARQDLAELISHTPRLLALAARPEAHRRYGSWCRGLAGIGTLLIETGRYEGDMPATDLGVRCAWSCRDLAPRMSPVSQCCGLSGVGELLIDAAAVTGDDRLFRAAEDVAGLILARSGGTMRKPLFPDNTLAASGPGWATGSAGVLSFLRRLRDRGGPRLWTDSPARPVARTPRSR</sequence>
<dbReference type="Gene3D" id="1.10.510.10">
    <property type="entry name" value="Transferase(Phosphotransferase) domain 1"/>
    <property type="match status" value="1"/>
</dbReference>
<dbReference type="SUPFAM" id="SSF158745">
    <property type="entry name" value="LanC-like"/>
    <property type="match status" value="1"/>
</dbReference>
<accession>B1VNF8</accession>
<dbReference type="AlphaFoldDB" id="B1VNF8"/>
<dbReference type="HOGENOM" id="CLU_014914_0_0_11"/>